<dbReference type="PATRIC" id="fig|993517.3.peg.3561"/>
<dbReference type="Proteomes" id="UP000007993">
    <property type="component" value="Unassembled WGS sequence"/>
</dbReference>
<dbReference type="EMBL" id="AMCW01000098">
    <property type="protein sequence ID" value="EKK01373.1"/>
    <property type="molecule type" value="Genomic_DNA"/>
</dbReference>
<dbReference type="Pfam" id="PF00034">
    <property type="entry name" value="Cytochrom_C"/>
    <property type="match status" value="1"/>
</dbReference>
<keyword evidence="2 4" id="KW-0479">Metal-binding</keyword>
<dbReference type="InterPro" id="IPR008979">
    <property type="entry name" value="Galactose-bd-like_sf"/>
</dbReference>
<evidence type="ECO:0000259" key="5">
    <source>
        <dbReference type="PROSITE" id="PS51007"/>
    </source>
</evidence>
<dbReference type="InterPro" id="IPR036909">
    <property type="entry name" value="Cyt_c-like_dom_sf"/>
</dbReference>
<protein>
    <submittedName>
        <fullName evidence="6">Heme-binding protein</fullName>
    </submittedName>
</protein>
<dbReference type="InterPro" id="IPR009056">
    <property type="entry name" value="Cyt_c-like_dom"/>
</dbReference>
<dbReference type="InterPro" id="IPR010496">
    <property type="entry name" value="AL/BT2_dom"/>
</dbReference>
<proteinExistence type="predicted"/>
<dbReference type="InterPro" id="IPR011042">
    <property type="entry name" value="6-blade_b-propeller_TolB-like"/>
</dbReference>
<accession>K5DG02</accession>
<name>K5DG02_RHOBT</name>
<dbReference type="GO" id="GO:0020037">
    <property type="term" value="F:heme binding"/>
    <property type="evidence" value="ECO:0007669"/>
    <property type="project" value="InterPro"/>
</dbReference>
<evidence type="ECO:0000256" key="1">
    <source>
        <dbReference type="ARBA" id="ARBA00022617"/>
    </source>
</evidence>
<dbReference type="PROSITE" id="PS51007">
    <property type="entry name" value="CYTC"/>
    <property type="match status" value="1"/>
</dbReference>
<dbReference type="PANTHER" id="PTHR33546:SF1">
    <property type="entry name" value="LARGE, MULTIFUNCTIONAL SECRETED PROTEIN"/>
    <property type="match status" value="1"/>
</dbReference>
<evidence type="ECO:0000256" key="2">
    <source>
        <dbReference type="ARBA" id="ARBA00022723"/>
    </source>
</evidence>
<dbReference type="SUPFAM" id="SSF46626">
    <property type="entry name" value="Cytochrome c"/>
    <property type="match status" value="1"/>
</dbReference>
<dbReference type="GO" id="GO:0009055">
    <property type="term" value="F:electron transfer activity"/>
    <property type="evidence" value="ECO:0007669"/>
    <property type="project" value="InterPro"/>
</dbReference>
<evidence type="ECO:0000256" key="4">
    <source>
        <dbReference type="PROSITE-ProRule" id="PRU00433"/>
    </source>
</evidence>
<dbReference type="Gene3D" id="2.60.120.560">
    <property type="entry name" value="Exo-inulinase, domain 1"/>
    <property type="match status" value="1"/>
</dbReference>
<sequence length="1354" mass="149415">MIILATTVYTFNCRPKSHHNNPPPQAPRLHRQRIQHVRCISPSEPLEQAVPCVTRPKAAFDRHQALALSKVSLERRPACFLPPNCKATVTYIGYLTRTCLVLSFVCSLSVQAEDSFENLFNGKDLSGWAGNNSFWSVRDGVIHGETTKENPAKGNTFLVWQGGEVGDFVFKTKVRFRGNNSGVQYRSELIDPKDFVVKGYQADLHKSPDFFGMLYAEKWRGIVAKRFQKVEVGADGKPKVVGEVGDRSQKLVDWEWNELTIIAVGDRQIHQVNGVTTMDLTDNHPEARRSGILALQLHAGPSMTCEFKYVQLQKLDAANAKSVLNSYVQSGAASKGKNAKKPSAATAFDWVAKSPTPKWIWRQDQPSSNDPLYLRHQFEFMPEGSKEAIRSARLYATCDNEATVWINGKPVGDCPDWQYPIKQLDARQFVRAGKNQIAVKAGNRGGVAAFVFKLEVETEDGTVHQVISSPNWKLANAATGDWKTAAYDDSRWNVAAKSLGNFGKSPWGKPGVGTDQASGDTSFSADEVTVADGFKVELVYQVPKVRQGSWVSLTTDDQGRLYASDQGEAGLYRITLDESHSNATGESGVKVEKMPVKVSGAQGMTWHDGALYFNRGSSPMYRVTDSTGDGLLDHAEELFGTHGGGEHGNHAVIPTEDGDALYVAAGNHTNLPDESIIAGSRVPTWNEDLLLPREWDANGHARGRLAPGGWITRFDPKTSKHEVISMGYRNQYDIALNRAGDLFTYDADMEWDLGSPWYRPTRINHAVSGSDYGWRSGSGKWPEYYEDSLPAVLNIGPGSPTGVVGGQGAKFPAKYQDAIYALDWTFGTIYAIHLEPDGAGWKAHQEAFCYGAPLPVTDAIVGKDGALYFTVGGRGTQSALFRITYEGDDSTAPVSAPIPGEKARQQRRSLEAFHGKEHADAVAKAWPHLSSNDRWLRYAARIAVESQPTEQWVDKVFDESNAQARITGAVALARRGNESYRSDLVNALLKMNPSELPKPQLLGLLRAYALTFIRLGEPTSEERERVIEELDALLPNKSKDVNTELVRLLVYLESPTVIDKAIAMMTDAKPTPPAWVENVDFQRNQRYGSRVVKMLENQPPSHEINYAFMLRNLRDGWTMDNLRAYIQFINQAAKYSGGNSYGKFLANLRDEVLGHLSNAQREELSDISGEDFNPVPDFEITAPKGPGKKWTLAEASKHTGGALRQANYESGRNLFHAAQCASCHRFDGLGGDIGPDLTTVKNKFNANYLLESIIEPSKVISDQYGSKVVLLEDGRVLTGLMVENEDRIEIHPVSKAGETVKPVVVEPDEVISAKDSPISQMPTDMLNSLNAEEVRDLIAYLLSGGDPKAKVYGR</sequence>
<dbReference type="Gene3D" id="2.60.120.260">
    <property type="entry name" value="Galactose-binding domain-like"/>
    <property type="match status" value="1"/>
</dbReference>
<organism evidence="6 7">
    <name type="scientific">Rhodopirellula baltica SH28</name>
    <dbReference type="NCBI Taxonomy" id="993517"/>
    <lineage>
        <taxon>Bacteria</taxon>
        <taxon>Pseudomonadati</taxon>
        <taxon>Planctomycetota</taxon>
        <taxon>Planctomycetia</taxon>
        <taxon>Pirellulales</taxon>
        <taxon>Pirellulaceae</taxon>
        <taxon>Rhodopirellula</taxon>
    </lineage>
</organism>
<reference evidence="6 7" key="1">
    <citation type="journal article" date="2013" name="Mar. Genomics">
        <title>Expression of sulfatases in Rhodopirellula baltica and the diversity of sulfatases in the genus Rhodopirellula.</title>
        <authorList>
            <person name="Wegner C.E."/>
            <person name="Richter-Heitmann T."/>
            <person name="Klindworth A."/>
            <person name="Klockow C."/>
            <person name="Richter M."/>
            <person name="Achstetter T."/>
            <person name="Glockner F.O."/>
            <person name="Harder J."/>
        </authorList>
    </citation>
    <scope>NUCLEOTIDE SEQUENCE [LARGE SCALE GENOMIC DNA]</scope>
    <source>
        <strain evidence="6 7">SH28</strain>
    </source>
</reference>
<dbReference type="InterPro" id="IPR011041">
    <property type="entry name" value="Quinoprot_gluc/sorb_DH_b-prop"/>
</dbReference>
<dbReference type="GO" id="GO:0016787">
    <property type="term" value="F:hydrolase activity"/>
    <property type="evidence" value="ECO:0007669"/>
    <property type="project" value="InterPro"/>
</dbReference>
<dbReference type="Gene3D" id="2.120.10.30">
    <property type="entry name" value="TolB, C-terminal domain"/>
    <property type="match status" value="1"/>
</dbReference>
<keyword evidence="1 4" id="KW-0349">Heme</keyword>
<dbReference type="InterPro" id="IPR013427">
    <property type="entry name" value="Haem-bd_dom_put"/>
</dbReference>
<dbReference type="Gene3D" id="1.10.760.10">
    <property type="entry name" value="Cytochrome c-like domain"/>
    <property type="match status" value="1"/>
</dbReference>
<evidence type="ECO:0000256" key="3">
    <source>
        <dbReference type="ARBA" id="ARBA00023004"/>
    </source>
</evidence>
<evidence type="ECO:0000313" key="6">
    <source>
        <dbReference type="EMBL" id="EKK01373.1"/>
    </source>
</evidence>
<evidence type="ECO:0000313" key="7">
    <source>
        <dbReference type="Proteomes" id="UP000007993"/>
    </source>
</evidence>
<dbReference type="PANTHER" id="PTHR33546">
    <property type="entry name" value="LARGE, MULTIFUNCTIONAL SECRETED PROTEIN-RELATED"/>
    <property type="match status" value="1"/>
</dbReference>
<dbReference type="NCBIfam" id="TIGR02603">
    <property type="entry name" value="CxxCH_TIGR02603"/>
    <property type="match status" value="1"/>
</dbReference>
<dbReference type="Pfam" id="PF06439">
    <property type="entry name" value="3keto-disac_hyd"/>
    <property type="match status" value="1"/>
</dbReference>
<gene>
    <name evidence="6" type="ORF">RBSH_03282</name>
</gene>
<dbReference type="SUPFAM" id="SSF50952">
    <property type="entry name" value="Soluble quinoprotein glucose dehydrogenase"/>
    <property type="match status" value="1"/>
</dbReference>
<dbReference type="SUPFAM" id="SSF49785">
    <property type="entry name" value="Galactose-binding domain-like"/>
    <property type="match status" value="1"/>
</dbReference>
<feature type="domain" description="Cytochrome c" evidence="5">
    <location>
        <begin position="1206"/>
        <end position="1345"/>
    </location>
</feature>
<keyword evidence="3 4" id="KW-0408">Iron</keyword>
<dbReference type="GO" id="GO:0046872">
    <property type="term" value="F:metal ion binding"/>
    <property type="evidence" value="ECO:0007669"/>
    <property type="project" value="UniProtKB-KW"/>
</dbReference>
<comment type="caution">
    <text evidence="6">The sequence shown here is derived from an EMBL/GenBank/DDBJ whole genome shotgun (WGS) entry which is preliminary data.</text>
</comment>